<dbReference type="Pfam" id="PF18952">
    <property type="entry name" value="DUF5696"/>
    <property type="match status" value="1"/>
</dbReference>
<name>A0A841U0Y2_9BACL</name>
<evidence type="ECO:0000313" key="1">
    <source>
        <dbReference type="EMBL" id="MBB6691761.1"/>
    </source>
</evidence>
<accession>A0A841U0Y2</accession>
<dbReference type="EMBL" id="JACJVR010000038">
    <property type="protein sequence ID" value="MBB6691761.1"/>
    <property type="molecule type" value="Genomic_DNA"/>
</dbReference>
<evidence type="ECO:0000313" key="2">
    <source>
        <dbReference type="Proteomes" id="UP000553776"/>
    </source>
</evidence>
<comment type="caution">
    <text evidence="1">The sequence shown here is derived from an EMBL/GenBank/DDBJ whole genome shotgun (WGS) entry which is preliminary data.</text>
</comment>
<keyword evidence="2" id="KW-1185">Reference proteome</keyword>
<dbReference type="InterPro" id="IPR043751">
    <property type="entry name" value="DUF5696"/>
</dbReference>
<proteinExistence type="predicted"/>
<reference evidence="1 2" key="1">
    <citation type="submission" date="2020-08" db="EMBL/GenBank/DDBJ databases">
        <title>Cohnella phylogeny.</title>
        <authorList>
            <person name="Dunlap C."/>
        </authorList>
    </citation>
    <scope>NUCLEOTIDE SEQUENCE [LARGE SCALE GENOMIC DNA]</scope>
    <source>
        <strain evidence="1 2">DSM 25239</strain>
    </source>
</reference>
<dbReference type="RefSeq" id="WP_185135756.1">
    <property type="nucleotide sequence ID" value="NZ_JACJVR010000038.1"/>
</dbReference>
<gene>
    <name evidence="1" type="ORF">H7B90_10165</name>
</gene>
<organism evidence="1 2">
    <name type="scientific">Cohnella xylanilytica</name>
    <dbReference type="NCBI Taxonomy" id="557555"/>
    <lineage>
        <taxon>Bacteria</taxon>
        <taxon>Bacillati</taxon>
        <taxon>Bacillota</taxon>
        <taxon>Bacilli</taxon>
        <taxon>Bacillales</taxon>
        <taxon>Paenibacillaceae</taxon>
        <taxon>Cohnella</taxon>
    </lineage>
</organism>
<sequence>MKRIVSIAIAVVLVFGSGLYLYAKNKPLPALSPSELPDLRDREPQVSAADRYAKPAVPLEGMEGVVSNGQLSLYYDPNTMAIAVRDKEGRVWRSNPASTADDQIANASVKDQLSSQILINFSDKNGQQSYKTSYQDSVQLKQAVAEPFERGLKVTYTLGKAKSEIDALPKRISAERYQKLILDKVGKKYKRYLVQAYLNDKNKDVYERNDETLAALLLKKVIEAFQEAGYTAEDLKKDNEENSTGESDEKQVFTIPVEYTLSGDQFVARIIGSGIQYPASYPLLDIALLPYFGAAGLQEQGYMFVPDGSGSLIYLNNGKERYDSFEQPVYGDDGGTWNGENDDDPTVEPIRMPVYGIKTADSALVAIIDQGAAVASIHGEVARKRSSFNSVYASFKYISDEKASLASTSQSGSQTKVIPVFQQRPVYSDFSVRYAFLPEDKASYAGMAEYYRNYLLSNGLLNKKKDSEDDLPFYLELVGGIPKRKSLLGVPYKAIVPLTTFDQARTIIAELKERGITSQKVRLSGWFNGGYSHKAADGVKVDGVLGGASGFKEFIDYTRQQGVDLYPDVSFTHLYATDGKYTEAKAVSRYINHEAAWVWERTDWAQPLSPRLLPSIVDGFLNAYKRFGAAGISVRNIGNQLEGDYRNGAVVDRVQSEEIDKRQLEKIGGQLPDMMADGGNAYILKYAKDIVEAPMSNNGDNIADEAVPFYQIVLHGYVGYAGAPVNLARIADVQSYVLKSLEYGSSLYFKWIYADNSEVRNTDFQYLYSVHYKTWMNKAVEAYRTVSAVLGDVQNKPIVAHEKLADNVYRTTYEGGKTITVNYNDYEVDVGGTSVSANDFLVGGNGR</sequence>
<dbReference type="Proteomes" id="UP000553776">
    <property type="component" value="Unassembled WGS sequence"/>
</dbReference>
<dbReference type="AlphaFoldDB" id="A0A841U0Y2"/>
<protein>
    <submittedName>
        <fullName evidence="1">Uncharacterized protein</fullName>
    </submittedName>
</protein>